<accession>A0A1M5A877</accession>
<dbReference type="Gene3D" id="3.10.450.360">
    <property type="match status" value="1"/>
</dbReference>
<dbReference type="OrthoDB" id="674838at2"/>
<proteinExistence type="predicted"/>
<keyword evidence="3" id="KW-1185">Reference proteome</keyword>
<dbReference type="RefSeq" id="WP_072835361.1">
    <property type="nucleotide sequence ID" value="NZ_FQUU01000008.1"/>
</dbReference>
<feature type="signal peptide" evidence="1">
    <location>
        <begin position="1"/>
        <end position="21"/>
    </location>
</feature>
<dbReference type="AlphaFoldDB" id="A0A1M5A877"/>
<organism evidence="2 3">
    <name type="scientific">Flavisolibacter ginsengisoli DSM 18119</name>
    <dbReference type="NCBI Taxonomy" id="1121884"/>
    <lineage>
        <taxon>Bacteria</taxon>
        <taxon>Pseudomonadati</taxon>
        <taxon>Bacteroidota</taxon>
        <taxon>Chitinophagia</taxon>
        <taxon>Chitinophagales</taxon>
        <taxon>Chitinophagaceae</taxon>
        <taxon>Flavisolibacter</taxon>
    </lineage>
</organism>
<sequence>MKRIIITLTLVLTLASTYSFATDVKVSSTIMQSFKARFADAENVSWSVTNGFYVADFTLDDKKQYAYFNPEGDLTVIAEPLTINQLSKKQQANLRKSYSNYTVVDVYKLTDNEDVKYFVVVEDSSKKIILKTTTSTWDVLQASNK</sequence>
<keyword evidence="1" id="KW-0732">Signal</keyword>
<evidence type="ECO:0000256" key="1">
    <source>
        <dbReference type="SAM" id="SignalP"/>
    </source>
</evidence>
<feature type="chain" id="PRO_5012906165" description="Beta-lactamase-inhibitor-like, PepSY-like" evidence="1">
    <location>
        <begin position="22"/>
        <end position="145"/>
    </location>
</feature>
<reference evidence="2 3" key="1">
    <citation type="submission" date="2016-11" db="EMBL/GenBank/DDBJ databases">
        <authorList>
            <person name="Jaros S."/>
            <person name="Januszkiewicz K."/>
            <person name="Wedrychowicz H."/>
        </authorList>
    </citation>
    <scope>NUCLEOTIDE SEQUENCE [LARGE SCALE GENOMIC DNA]</scope>
    <source>
        <strain evidence="2 3">DSM 18119</strain>
    </source>
</reference>
<dbReference type="EMBL" id="FQUU01000008">
    <property type="protein sequence ID" value="SHF26449.1"/>
    <property type="molecule type" value="Genomic_DNA"/>
</dbReference>
<dbReference type="SUPFAM" id="SSF160574">
    <property type="entry name" value="BT0923-like"/>
    <property type="match status" value="1"/>
</dbReference>
<evidence type="ECO:0000313" key="3">
    <source>
        <dbReference type="Proteomes" id="UP000184048"/>
    </source>
</evidence>
<dbReference type="STRING" id="1121884.SAMN02745131_02179"/>
<evidence type="ECO:0008006" key="4">
    <source>
        <dbReference type="Google" id="ProtNLM"/>
    </source>
</evidence>
<protein>
    <recommendedName>
        <fullName evidence="4">Beta-lactamase-inhibitor-like, PepSY-like</fullName>
    </recommendedName>
</protein>
<dbReference type="Proteomes" id="UP000184048">
    <property type="component" value="Unassembled WGS sequence"/>
</dbReference>
<evidence type="ECO:0000313" key="2">
    <source>
        <dbReference type="EMBL" id="SHF26449.1"/>
    </source>
</evidence>
<gene>
    <name evidence="2" type="ORF">SAMN02745131_02179</name>
</gene>
<name>A0A1M5A877_9BACT</name>